<dbReference type="EMBL" id="QBML01000012">
    <property type="protein sequence ID" value="PZO41098.1"/>
    <property type="molecule type" value="Genomic_DNA"/>
</dbReference>
<protein>
    <submittedName>
        <fullName evidence="1">Resolvase</fullName>
    </submittedName>
</protein>
<dbReference type="Proteomes" id="UP000249467">
    <property type="component" value="Unassembled WGS sequence"/>
</dbReference>
<sequence>MDLPFSSPELTSNNAYELMDVDAIQKALGRSRASVYRYANTDPTQGLLNLPYDPTRLNPELRQSDREPLLFHPTEVSRFARDVLKMKQVTIQVQEPTQNETNRLLREILQELKSLNQAIASLRQP</sequence>
<evidence type="ECO:0000313" key="2">
    <source>
        <dbReference type="Proteomes" id="UP000249467"/>
    </source>
</evidence>
<proteinExistence type="predicted"/>
<comment type="caution">
    <text evidence="1">The sequence shown here is derived from an EMBL/GenBank/DDBJ whole genome shotgun (WGS) entry which is preliminary data.</text>
</comment>
<dbReference type="AlphaFoldDB" id="A0A2W4YD58"/>
<organism evidence="1 2">
    <name type="scientific">Pseudanabaena frigida</name>
    <dbReference type="NCBI Taxonomy" id="945775"/>
    <lineage>
        <taxon>Bacteria</taxon>
        <taxon>Bacillati</taxon>
        <taxon>Cyanobacteriota</taxon>
        <taxon>Cyanophyceae</taxon>
        <taxon>Pseudanabaenales</taxon>
        <taxon>Pseudanabaenaceae</taxon>
        <taxon>Pseudanabaena</taxon>
    </lineage>
</organism>
<gene>
    <name evidence="1" type="ORF">DCF19_10155</name>
</gene>
<name>A0A2W4YD58_9CYAN</name>
<accession>A0A2W4YD58</accession>
<reference evidence="1 2" key="1">
    <citation type="submission" date="2018-04" db="EMBL/GenBank/DDBJ databases">
        <authorList>
            <person name="Go L.Y."/>
            <person name="Mitchell J.A."/>
        </authorList>
    </citation>
    <scope>NUCLEOTIDE SEQUENCE [LARGE SCALE GENOMIC DNA]</scope>
    <source>
        <strain evidence="1">ULC066bin1</strain>
    </source>
</reference>
<evidence type="ECO:0000313" key="1">
    <source>
        <dbReference type="EMBL" id="PZO41098.1"/>
    </source>
</evidence>
<reference evidence="1 2" key="2">
    <citation type="submission" date="2018-06" db="EMBL/GenBank/DDBJ databases">
        <title>Metagenomic assembly of (sub)arctic Cyanobacteria and their associated microbiome from non-axenic cultures.</title>
        <authorList>
            <person name="Baurain D."/>
        </authorList>
    </citation>
    <scope>NUCLEOTIDE SEQUENCE [LARGE SCALE GENOMIC DNA]</scope>
    <source>
        <strain evidence="1">ULC066bin1</strain>
    </source>
</reference>